<evidence type="ECO:0000313" key="2">
    <source>
        <dbReference type="EMBL" id="RGQ68369.1"/>
    </source>
</evidence>
<dbReference type="Gene3D" id="2.30.29.50">
    <property type="entry name" value="Bacterial Pleckstrin homology domain"/>
    <property type="match status" value="1"/>
</dbReference>
<dbReference type="RefSeq" id="WP_054337760.1">
    <property type="nucleotide sequence ID" value="NZ_BAABXJ010000001.1"/>
</dbReference>
<protein>
    <submittedName>
        <fullName evidence="2">PH domain-containing protein</fullName>
    </submittedName>
</protein>
<dbReference type="AlphaFoldDB" id="A0A412C4Y3"/>
<comment type="caution">
    <text evidence="2">The sequence shown here is derived from an EMBL/GenBank/DDBJ whole genome shotgun (WGS) entry which is preliminary data.</text>
</comment>
<dbReference type="Proteomes" id="UP000286137">
    <property type="component" value="Unassembled WGS sequence"/>
</dbReference>
<feature type="domain" description="Bacterial Pleckstrin homology" evidence="1">
    <location>
        <begin position="11"/>
        <end position="123"/>
    </location>
</feature>
<sequence length="124" mass="13813">MIDFKNGSYVKMKKVHGFPSADLIGPLMIPGEEFIGQYQAMRDFVIFTNKRVIAVNVQGVTGRKKDFTSLPYSKVQLFSIETSGTFDLDSELQLCFSGIGIVKFEFTGSSDIVEIGRILGEYVL</sequence>
<evidence type="ECO:0000313" key="3">
    <source>
        <dbReference type="Proteomes" id="UP000286137"/>
    </source>
</evidence>
<name>A0A412C4Y3_MEDGN</name>
<dbReference type="InterPro" id="IPR012544">
    <property type="entry name" value="PHb"/>
</dbReference>
<reference evidence="2 3" key="1">
    <citation type="submission" date="2018-08" db="EMBL/GenBank/DDBJ databases">
        <title>A genome reference for cultivated species of the human gut microbiota.</title>
        <authorList>
            <person name="Zou Y."/>
            <person name="Xue W."/>
            <person name="Luo G."/>
        </authorList>
    </citation>
    <scope>NUCLEOTIDE SEQUENCE [LARGE SCALE GENOMIC DNA]</scope>
    <source>
        <strain evidence="2 3">AF27-4BH</strain>
    </source>
</reference>
<dbReference type="SUPFAM" id="SSF50729">
    <property type="entry name" value="PH domain-like"/>
    <property type="match status" value="1"/>
</dbReference>
<accession>A0A412C4Y3</accession>
<dbReference type="EMBL" id="QRTJ01000011">
    <property type="protein sequence ID" value="RGQ68369.1"/>
    <property type="molecule type" value="Genomic_DNA"/>
</dbReference>
<dbReference type="CDD" id="cd13225">
    <property type="entry name" value="PH-like_bacteria"/>
    <property type="match status" value="1"/>
</dbReference>
<gene>
    <name evidence="2" type="ORF">DWY88_07320</name>
</gene>
<proteinExistence type="predicted"/>
<organism evidence="2 3">
    <name type="scientific">Mediterraneibacter gnavus</name>
    <name type="common">Ruminococcus gnavus</name>
    <dbReference type="NCBI Taxonomy" id="33038"/>
    <lineage>
        <taxon>Bacteria</taxon>
        <taxon>Bacillati</taxon>
        <taxon>Bacillota</taxon>
        <taxon>Clostridia</taxon>
        <taxon>Lachnospirales</taxon>
        <taxon>Lachnospiraceae</taxon>
        <taxon>Mediterraneibacter</taxon>
    </lineage>
</organism>
<evidence type="ECO:0000259" key="1">
    <source>
        <dbReference type="Pfam" id="PF08000"/>
    </source>
</evidence>
<dbReference type="InterPro" id="IPR037063">
    <property type="entry name" value="PHb_sf"/>
</dbReference>
<dbReference type="Pfam" id="PF08000">
    <property type="entry name" value="bPH_1"/>
    <property type="match status" value="1"/>
</dbReference>